<dbReference type="GO" id="GO:0005829">
    <property type="term" value="C:cytosol"/>
    <property type="evidence" value="ECO:0007669"/>
    <property type="project" value="TreeGrafter"/>
</dbReference>
<evidence type="ECO:0000256" key="2">
    <source>
        <dbReference type="ARBA" id="ARBA00022679"/>
    </source>
</evidence>
<protein>
    <submittedName>
        <fullName evidence="4">Methyltransferase domain protein</fullName>
    </submittedName>
</protein>
<dbReference type="Proteomes" id="UP000019812">
    <property type="component" value="Unassembled WGS sequence"/>
</dbReference>
<dbReference type="CDD" id="cd02440">
    <property type="entry name" value="AdoMet_MTases"/>
    <property type="match status" value="1"/>
</dbReference>
<gene>
    <name evidence="4" type="ORF">CAPSK01_004477</name>
</gene>
<dbReference type="CDD" id="cd03789">
    <property type="entry name" value="GT9_LPS_heptosyltransferase"/>
    <property type="match status" value="1"/>
</dbReference>
<dbReference type="SUPFAM" id="SSF53756">
    <property type="entry name" value="UDP-Glycosyltransferase/glycogen phosphorylase"/>
    <property type="match status" value="1"/>
</dbReference>
<comment type="caution">
    <text evidence="4">The sequence shown here is derived from an EMBL/GenBank/DDBJ whole genome shotgun (WGS) entry which is preliminary data.</text>
</comment>
<dbReference type="PANTHER" id="PTHR30160">
    <property type="entry name" value="TETRAACYLDISACCHARIDE 4'-KINASE-RELATED"/>
    <property type="match status" value="1"/>
</dbReference>
<dbReference type="GO" id="GO:0032259">
    <property type="term" value="P:methylation"/>
    <property type="evidence" value="ECO:0007669"/>
    <property type="project" value="UniProtKB-KW"/>
</dbReference>
<keyword evidence="2 4" id="KW-0808">Transferase</keyword>
<dbReference type="Gene3D" id="3.40.50.150">
    <property type="entry name" value="Vaccinia Virus protein VP39"/>
    <property type="match status" value="1"/>
</dbReference>
<evidence type="ECO:0000256" key="1">
    <source>
        <dbReference type="ARBA" id="ARBA00022676"/>
    </source>
</evidence>
<dbReference type="InterPro" id="IPR029063">
    <property type="entry name" value="SAM-dependent_MTases_sf"/>
</dbReference>
<sequence length="516" mass="57474">MTWRPDDPQGNEAAKIRWEIVPYTRGAVVDLGCGPNKAFPHFIGIDSCKDTALFGIEMKPDVVVEDCSDLSGAVLTESCDAVFSSHLLEHIEDYPAALTEWWRCVKVGGYLVLYLPHKSFYPHIGTAGANPDHKHDFEPVDIINAMRKIVDAEGGWDLVERQQRNGADEYSFLLVFRKRAESGCRFEHLQRRQPKKSACVVRYGGFGDMIQTASILPALKRQGYHVTVMTTPKGQEILQHDPHIDAWSIQDTDQVPNALLPEFWAYQAKKYTVFINLSESVEGTLLSMPGRVSHSWPAKVRHDMMNRNYGEFAASLAGVPFARDGKFYPSPEEDAVAQGKLLAGGINLLWALSGSSCHKFYPGQDEVLASLLRAFPRCRIFLVGDETCKLLEQGWEKEPRIVRLSGELGIRDTLALAKRVDVVVGCETGVLNAVAFEPNRKVVMLSHSSIENLTKHWVNTVSLTPVSLPCYPCHMLHYNWDNCHQDGLTGAAKCQRSIPPKSVFQAIVTTAIKAVA</sequence>
<dbReference type="Gene3D" id="3.40.50.2000">
    <property type="entry name" value="Glycogen Phosphorylase B"/>
    <property type="match status" value="2"/>
</dbReference>
<evidence type="ECO:0000313" key="4">
    <source>
        <dbReference type="EMBL" id="KFB66316.1"/>
    </source>
</evidence>
<keyword evidence="4" id="KW-0489">Methyltransferase</keyword>
<evidence type="ECO:0000313" key="5">
    <source>
        <dbReference type="Proteomes" id="UP000019812"/>
    </source>
</evidence>
<keyword evidence="1" id="KW-0328">Glycosyltransferase</keyword>
<accession>A0A084XV22</accession>
<name>A0A084XV22_9PROT</name>
<dbReference type="AlphaFoldDB" id="A0A084XV22"/>
<reference evidence="4 5" key="1">
    <citation type="submission" date="2014-07" db="EMBL/GenBank/DDBJ databases">
        <title>Expanding our view of genomic diversity in Candidatus Accumulibacter clades.</title>
        <authorList>
            <person name="Skennerton C.T."/>
            <person name="Barr J.J."/>
            <person name="Slater F.R."/>
            <person name="Bond P.L."/>
            <person name="Tyson G.W."/>
        </authorList>
    </citation>
    <scope>NUCLEOTIDE SEQUENCE [LARGE SCALE GENOMIC DNA]</scope>
    <source>
        <strain evidence="5">SK-01</strain>
    </source>
</reference>
<feature type="domain" description="Methyltransferase type 11" evidence="3">
    <location>
        <begin position="44"/>
        <end position="113"/>
    </location>
</feature>
<dbReference type="STRING" id="1457154.CAPSK01_004477"/>
<dbReference type="Pfam" id="PF08241">
    <property type="entry name" value="Methyltransf_11"/>
    <property type="match status" value="1"/>
</dbReference>
<evidence type="ECO:0000259" key="3">
    <source>
        <dbReference type="Pfam" id="PF08241"/>
    </source>
</evidence>
<dbReference type="SUPFAM" id="SSF53335">
    <property type="entry name" value="S-adenosyl-L-methionine-dependent methyltransferases"/>
    <property type="match status" value="1"/>
</dbReference>
<dbReference type="GO" id="GO:0008713">
    <property type="term" value="F:ADP-heptose-lipopolysaccharide heptosyltransferase activity"/>
    <property type="evidence" value="ECO:0007669"/>
    <property type="project" value="TreeGrafter"/>
</dbReference>
<dbReference type="InterPro" id="IPR013216">
    <property type="entry name" value="Methyltransf_11"/>
</dbReference>
<dbReference type="GO" id="GO:0008757">
    <property type="term" value="F:S-adenosylmethionine-dependent methyltransferase activity"/>
    <property type="evidence" value="ECO:0007669"/>
    <property type="project" value="InterPro"/>
</dbReference>
<dbReference type="GO" id="GO:0009244">
    <property type="term" value="P:lipopolysaccharide core region biosynthetic process"/>
    <property type="evidence" value="ECO:0007669"/>
    <property type="project" value="TreeGrafter"/>
</dbReference>
<organism evidence="4 5">
    <name type="scientific">Candidatus Accumulibacter vicinus</name>
    <dbReference type="NCBI Taxonomy" id="2954382"/>
    <lineage>
        <taxon>Bacteria</taxon>
        <taxon>Pseudomonadati</taxon>
        <taxon>Pseudomonadota</taxon>
        <taxon>Betaproteobacteria</taxon>
        <taxon>Candidatus Accumulibacter</taxon>
    </lineage>
</organism>
<dbReference type="InterPro" id="IPR002201">
    <property type="entry name" value="Glyco_trans_9"/>
</dbReference>
<proteinExistence type="predicted"/>
<dbReference type="InterPro" id="IPR051199">
    <property type="entry name" value="LPS_LOS_Heptosyltrfase"/>
</dbReference>
<dbReference type="EMBL" id="JDSS02000045">
    <property type="protein sequence ID" value="KFB66316.1"/>
    <property type="molecule type" value="Genomic_DNA"/>
</dbReference>